<dbReference type="EMBL" id="LNUW01000001">
    <property type="protein sequence ID" value="KXG88014.1"/>
    <property type="molecule type" value="Genomic_DNA"/>
</dbReference>
<proteinExistence type="predicted"/>
<dbReference type="AlphaFoldDB" id="A0A135P9A3"/>
<accession>A0A135P9A3</accession>
<comment type="caution">
    <text evidence="1">The sequence shown here is derived from an EMBL/GenBank/DDBJ whole genome shotgun (WGS) entry which is preliminary data.</text>
</comment>
<protein>
    <submittedName>
        <fullName evidence="1">ABC transporter permease</fullName>
    </submittedName>
</protein>
<sequence>MESAKPQKEHAFLERLVGEWVMISSTSDEGYDPDDAEQRFTETIRSVGGLWVVSDGKGKMPDGSPMEAIITLGFDAAKGHYVGSWIGSMMTTLWVYKGWLEPDGKTLVLEAQGPKFDGSGESATYHDVLTLHDDNNRTFSGSVLQPDGSFKQFMSSEFRRKQ</sequence>
<gene>
    <name evidence="1" type="ORF">ATO67_16610</name>
</gene>
<dbReference type="STRING" id="2052828.ATO67_16610"/>
<dbReference type="RefSeq" id="WP_067651750.1">
    <property type="nucleotide sequence ID" value="NZ_KQ961032.1"/>
</dbReference>
<name>A0A135P9A3_9HYPH</name>
<evidence type="ECO:0000313" key="2">
    <source>
        <dbReference type="Proteomes" id="UP000070498"/>
    </source>
</evidence>
<evidence type="ECO:0000313" key="1">
    <source>
        <dbReference type="EMBL" id="KXG88014.1"/>
    </source>
</evidence>
<dbReference type="Pfam" id="PF07617">
    <property type="entry name" value="DUF1579"/>
    <property type="match status" value="1"/>
</dbReference>
<reference evidence="1 2" key="1">
    <citation type="submission" date="2015-11" db="EMBL/GenBank/DDBJ databases">
        <title>Draft genome sequence of Agrobacterium sp. R89-1.</title>
        <authorList>
            <person name="Zahradnik J."/>
            <person name="Kyslikova E."/>
            <person name="Palyzova A."/>
            <person name="Kyslik P."/>
        </authorList>
    </citation>
    <scope>NUCLEOTIDE SEQUENCE [LARGE SCALE GENOMIC DNA]</scope>
    <source>
        <strain evidence="1 2">R89-1</strain>
    </source>
</reference>
<organism evidence="1 2">
    <name type="scientific">Agrobacterium bohemicum</name>
    <dbReference type="NCBI Taxonomy" id="2052828"/>
    <lineage>
        <taxon>Bacteria</taxon>
        <taxon>Pseudomonadati</taxon>
        <taxon>Pseudomonadota</taxon>
        <taxon>Alphaproteobacteria</taxon>
        <taxon>Hyphomicrobiales</taxon>
        <taxon>Rhizobiaceae</taxon>
        <taxon>Rhizobium/Agrobacterium group</taxon>
        <taxon>Agrobacterium</taxon>
    </lineage>
</organism>
<dbReference type="InterPro" id="IPR011473">
    <property type="entry name" value="DUF1579"/>
</dbReference>
<keyword evidence="2" id="KW-1185">Reference proteome</keyword>
<dbReference type="Proteomes" id="UP000070498">
    <property type="component" value="Unassembled WGS sequence"/>
</dbReference>